<evidence type="ECO:0000256" key="1">
    <source>
        <dbReference type="ARBA" id="ARBA00010537"/>
    </source>
</evidence>
<protein>
    <submittedName>
        <fullName evidence="5">Uncharacterized protein</fullName>
    </submittedName>
</protein>
<feature type="chain" id="PRO_5014170385" evidence="4">
    <location>
        <begin position="29"/>
        <end position="77"/>
    </location>
</feature>
<evidence type="ECO:0000256" key="4">
    <source>
        <dbReference type="SAM" id="SignalP"/>
    </source>
</evidence>
<keyword evidence="6" id="KW-1185">Reference proteome</keyword>
<name>A0A2H5QZG2_CITUN</name>
<gene>
    <name evidence="5" type="ORF">CUMW_290230</name>
</gene>
<dbReference type="STRING" id="55188.A0A2H5QZG2"/>
<feature type="signal peptide" evidence="4">
    <location>
        <begin position="1"/>
        <end position="28"/>
    </location>
</feature>
<keyword evidence="3" id="KW-0687">Ribonucleoprotein</keyword>
<dbReference type="Proteomes" id="UP000236630">
    <property type="component" value="Unassembled WGS sequence"/>
</dbReference>
<keyword evidence="4" id="KW-0732">Signal</keyword>
<dbReference type="GO" id="GO:1990904">
    <property type="term" value="C:ribonucleoprotein complex"/>
    <property type="evidence" value="ECO:0007669"/>
    <property type="project" value="UniProtKB-KW"/>
</dbReference>
<dbReference type="EMBL" id="BDQV01020720">
    <property type="protein sequence ID" value="GAY69655.1"/>
    <property type="molecule type" value="Genomic_DNA"/>
</dbReference>
<sequence length="77" mass="8621">MASLKEILNWWLVAATIQITVAVGGVQAEGTRLNIMAFYKDSNARTQKFKPGTSMSVTIMTFKDHMFEFTFKSPSVT</sequence>
<evidence type="ECO:0000256" key="3">
    <source>
        <dbReference type="ARBA" id="ARBA00023274"/>
    </source>
</evidence>
<dbReference type="SUPFAM" id="SSF54747">
    <property type="entry name" value="Ribosomal L11/L12e N-terminal domain"/>
    <property type="match status" value="1"/>
</dbReference>
<organism evidence="5 6">
    <name type="scientific">Citrus unshiu</name>
    <name type="common">Satsuma mandarin</name>
    <name type="synonym">Citrus nobilis var. unshiu</name>
    <dbReference type="NCBI Taxonomy" id="55188"/>
    <lineage>
        <taxon>Eukaryota</taxon>
        <taxon>Viridiplantae</taxon>
        <taxon>Streptophyta</taxon>
        <taxon>Embryophyta</taxon>
        <taxon>Tracheophyta</taxon>
        <taxon>Spermatophyta</taxon>
        <taxon>Magnoliopsida</taxon>
        <taxon>eudicotyledons</taxon>
        <taxon>Gunneridae</taxon>
        <taxon>Pentapetalae</taxon>
        <taxon>rosids</taxon>
        <taxon>malvids</taxon>
        <taxon>Sapindales</taxon>
        <taxon>Rutaceae</taxon>
        <taxon>Aurantioideae</taxon>
        <taxon>Citrus</taxon>
    </lineage>
</organism>
<comment type="caution">
    <text evidence="5">The sequence shown here is derived from an EMBL/GenBank/DDBJ whole genome shotgun (WGS) entry which is preliminary data.</text>
</comment>
<accession>A0A2H5QZG2</accession>
<evidence type="ECO:0000313" key="5">
    <source>
        <dbReference type="EMBL" id="GAY69655.1"/>
    </source>
</evidence>
<evidence type="ECO:0000313" key="6">
    <source>
        <dbReference type="Proteomes" id="UP000236630"/>
    </source>
</evidence>
<comment type="similarity">
    <text evidence="1">Belongs to the universal ribosomal protein uL11 family.</text>
</comment>
<dbReference type="AlphaFoldDB" id="A0A2H5QZG2"/>
<keyword evidence="2" id="KW-0689">Ribosomal protein</keyword>
<reference evidence="5 6" key="1">
    <citation type="journal article" date="2017" name="Front. Genet.">
        <title>Draft sequencing of the heterozygous diploid genome of Satsuma (Citrus unshiu Marc.) using a hybrid assembly approach.</title>
        <authorList>
            <person name="Shimizu T."/>
            <person name="Tanizawa Y."/>
            <person name="Mochizuki T."/>
            <person name="Nagasaki H."/>
            <person name="Yoshioka T."/>
            <person name="Toyoda A."/>
            <person name="Fujiyama A."/>
            <person name="Kaminuma E."/>
            <person name="Nakamura Y."/>
        </authorList>
    </citation>
    <scope>NUCLEOTIDE SEQUENCE [LARGE SCALE GENOMIC DNA]</scope>
    <source>
        <strain evidence="6">cv. Miyagawa wase</strain>
    </source>
</reference>
<dbReference type="GO" id="GO:0005840">
    <property type="term" value="C:ribosome"/>
    <property type="evidence" value="ECO:0007669"/>
    <property type="project" value="UniProtKB-KW"/>
</dbReference>
<proteinExistence type="inferred from homology"/>
<dbReference type="Gene3D" id="3.30.1550.10">
    <property type="entry name" value="Ribosomal protein L11/L12, N-terminal domain"/>
    <property type="match status" value="1"/>
</dbReference>
<dbReference type="InterPro" id="IPR036796">
    <property type="entry name" value="Ribosomal_uL11_N_sf"/>
</dbReference>
<evidence type="ECO:0000256" key="2">
    <source>
        <dbReference type="ARBA" id="ARBA00022980"/>
    </source>
</evidence>